<protein>
    <submittedName>
        <fullName evidence="3">NAD(P)-dependent dehydrogenase, short-chain alcohol dehydrogenase family</fullName>
    </submittedName>
</protein>
<dbReference type="Gene3D" id="3.40.50.720">
    <property type="entry name" value="NAD(P)-binding Rossmann-like Domain"/>
    <property type="match status" value="1"/>
</dbReference>
<keyword evidence="2" id="KW-0560">Oxidoreductase</keyword>
<dbReference type="FunFam" id="3.40.50.720:FF:000084">
    <property type="entry name" value="Short-chain dehydrogenase reductase"/>
    <property type="match status" value="1"/>
</dbReference>
<dbReference type="PANTHER" id="PTHR42760:SF133">
    <property type="entry name" value="3-OXOACYL-[ACYL-CARRIER-PROTEIN] REDUCTASE"/>
    <property type="match status" value="1"/>
</dbReference>
<evidence type="ECO:0000256" key="2">
    <source>
        <dbReference type="ARBA" id="ARBA00023002"/>
    </source>
</evidence>
<gene>
    <name evidence="3" type="ORF">SAMN04244559_02841</name>
</gene>
<dbReference type="PANTHER" id="PTHR42760">
    <property type="entry name" value="SHORT-CHAIN DEHYDROGENASES/REDUCTASES FAMILY MEMBER"/>
    <property type="match status" value="1"/>
</dbReference>
<dbReference type="AlphaFoldDB" id="A0A1H6J436"/>
<dbReference type="InterPro" id="IPR002347">
    <property type="entry name" value="SDR_fam"/>
</dbReference>
<dbReference type="Pfam" id="PF13561">
    <property type="entry name" value="adh_short_C2"/>
    <property type="match status" value="1"/>
</dbReference>
<accession>A0A1H6J436</accession>
<sequence>MPTNYRSLFDLTGRVAIVTGGLGILGRHFCTGLADCGAKVAVVDLDETEASRFAAELSARSKTQCYGVGTDIRDPGAVEAMVTRVEEALGPVDILHNNAATKGHDLKAFFTPPEEYSLDVWREVMAVNLDGLFLVAQAVGKRMAQRRKGSIIQTSSIYGVMGPDSRIYEGSEYMGVAINTPPVYSASKAGVVGLTKYLATHWAAHGVRVNTLTPGGVGSGQNGVFQTRYANRIPMARMASAEEMVGALIFLASDASSYVTGQNIIVDGGLSAW</sequence>
<evidence type="ECO:0000256" key="1">
    <source>
        <dbReference type="ARBA" id="ARBA00006484"/>
    </source>
</evidence>
<dbReference type="GO" id="GO:0016616">
    <property type="term" value="F:oxidoreductase activity, acting on the CH-OH group of donors, NAD or NADP as acceptor"/>
    <property type="evidence" value="ECO:0007669"/>
    <property type="project" value="TreeGrafter"/>
</dbReference>
<dbReference type="Proteomes" id="UP000182983">
    <property type="component" value="Unassembled WGS sequence"/>
</dbReference>
<dbReference type="EMBL" id="FNWO01000013">
    <property type="protein sequence ID" value="SEH53702.1"/>
    <property type="molecule type" value="Genomic_DNA"/>
</dbReference>
<dbReference type="InterPro" id="IPR036291">
    <property type="entry name" value="NAD(P)-bd_dom_sf"/>
</dbReference>
<evidence type="ECO:0000313" key="4">
    <source>
        <dbReference type="Proteomes" id="UP000182983"/>
    </source>
</evidence>
<proteinExistence type="inferred from homology"/>
<reference evidence="4" key="1">
    <citation type="submission" date="2016-10" db="EMBL/GenBank/DDBJ databases">
        <authorList>
            <person name="Varghese N."/>
            <person name="Submissions S."/>
        </authorList>
    </citation>
    <scope>NUCLEOTIDE SEQUENCE [LARGE SCALE GENOMIC DNA]</scope>
    <source>
        <strain evidence="4">DSM 13234</strain>
    </source>
</reference>
<dbReference type="OrthoDB" id="9803333at2"/>
<evidence type="ECO:0000313" key="3">
    <source>
        <dbReference type="EMBL" id="SEH53702.1"/>
    </source>
</evidence>
<comment type="similarity">
    <text evidence="1">Belongs to the short-chain dehydrogenases/reductases (SDR) family.</text>
</comment>
<keyword evidence="4" id="KW-1185">Reference proteome</keyword>
<dbReference type="SUPFAM" id="SSF51735">
    <property type="entry name" value="NAD(P)-binding Rossmann-fold domains"/>
    <property type="match status" value="1"/>
</dbReference>
<dbReference type="RefSeq" id="WP_074769707.1">
    <property type="nucleotide sequence ID" value="NZ_FNWO01000013.1"/>
</dbReference>
<dbReference type="PRINTS" id="PR00080">
    <property type="entry name" value="SDRFAMILY"/>
</dbReference>
<dbReference type="PRINTS" id="PR00081">
    <property type="entry name" value="GDHRDH"/>
</dbReference>
<organism evidence="3 4">
    <name type="scientific">Magnetospirillum fulvum</name>
    <name type="common">Rhodospirillum fulvum</name>
    <dbReference type="NCBI Taxonomy" id="1082"/>
    <lineage>
        <taxon>Bacteria</taxon>
        <taxon>Pseudomonadati</taxon>
        <taxon>Pseudomonadota</taxon>
        <taxon>Alphaproteobacteria</taxon>
        <taxon>Rhodospirillales</taxon>
        <taxon>Rhodospirillaceae</taxon>
        <taxon>Magnetospirillum</taxon>
    </lineage>
</organism>
<name>A0A1H6J436_MAGFU</name>